<evidence type="ECO:0000256" key="1">
    <source>
        <dbReference type="SAM" id="MobiDB-lite"/>
    </source>
</evidence>
<protein>
    <submittedName>
        <fullName evidence="2">Uncharacterized protein</fullName>
    </submittedName>
</protein>
<feature type="region of interest" description="Disordered" evidence="1">
    <location>
        <begin position="52"/>
        <end position="76"/>
    </location>
</feature>
<dbReference type="EMBL" id="LKCW01000022">
    <property type="protein sequence ID" value="KPM44208.1"/>
    <property type="molecule type" value="Genomic_DNA"/>
</dbReference>
<sequence>MAPVVPPRPCIAGHRLQVGGDGAEHHDLSQKRWLVGEGETIQDAIRTDREYPTNECQVGGPTGHPARYAPGAGSQPRESIDVRVLVMYADIEYPVELEWFT</sequence>
<dbReference type="AlphaFoldDB" id="A0A0P7BS31"/>
<evidence type="ECO:0000313" key="3">
    <source>
        <dbReference type="Proteomes" id="UP000050424"/>
    </source>
</evidence>
<organism evidence="2 3">
    <name type="scientific">Neonectria ditissima</name>
    <dbReference type="NCBI Taxonomy" id="78410"/>
    <lineage>
        <taxon>Eukaryota</taxon>
        <taxon>Fungi</taxon>
        <taxon>Dikarya</taxon>
        <taxon>Ascomycota</taxon>
        <taxon>Pezizomycotina</taxon>
        <taxon>Sordariomycetes</taxon>
        <taxon>Hypocreomycetidae</taxon>
        <taxon>Hypocreales</taxon>
        <taxon>Nectriaceae</taxon>
        <taxon>Neonectria</taxon>
    </lineage>
</organism>
<keyword evidence="3" id="KW-1185">Reference proteome</keyword>
<evidence type="ECO:0000313" key="2">
    <source>
        <dbReference type="EMBL" id="KPM44208.1"/>
    </source>
</evidence>
<gene>
    <name evidence="2" type="ORF">AK830_g2376</name>
</gene>
<dbReference type="Proteomes" id="UP000050424">
    <property type="component" value="Unassembled WGS sequence"/>
</dbReference>
<accession>A0A0P7BS31</accession>
<proteinExistence type="predicted"/>
<reference evidence="2 3" key="1">
    <citation type="submission" date="2015-09" db="EMBL/GenBank/DDBJ databases">
        <title>Draft genome of a European isolate of the apple canker pathogen Neonectria ditissima.</title>
        <authorList>
            <person name="Gomez-Cortecero A."/>
            <person name="Harrison R.J."/>
            <person name="Armitage A.D."/>
        </authorList>
    </citation>
    <scope>NUCLEOTIDE SEQUENCE [LARGE SCALE GENOMIC DNA]</scope>
    <source>
        <strain evidence="2 3">R09/05</strain>
    </source>
</reference>
<dbReference type="OrthoDB" id="412788at2759"/>
<comment type="caution">
    <text evidence="2">The sequence shown here is derived from an EMBL/GenBank/DDBJ whole genome shotgun (WGS) entry which is preliminary data.</text>
</comment>
<name>A0A0P7BS31_9HYPO</name>